<evidence type="ECO:0000313" key="11">
    <source>
        <dbReference type="EMBL" id="MFD2096682.1"/>
    </source>
</evidence>
<keyword evidence="4 9" id="KW-0808">Transferase</keyword>
<keyword evidence="2 9" id="KW-0055">Arginine biosynthesis</keyword>
<evidence type="ECO:0000256" key="1">
    <source>
        <dbReference type="ARBA" id="ARBA00004828"/>
    </source>
</evidence>
<evidence type="ECO:0000256" key="6">
    <source>
        <dbReference type="ARBA" id="ARBA00022777"/>
    </source>
</evidence>
<evidence type="ECO:0000256" key="7">
    <source>
        <dbReference type="ARBA" id="ARBA00022840"/>
    </source>
</evidence>
<keyword evidence="12" id="KW-1185">Reference proteome</keyword>
<evidence type="ECO:0000313" key="12">
    <source>
        <dbReference type="Proteomes" id="UP001597380"/>
    </source>
</evidence>
<dbReference type="PANTHER" id="PTHR23342">
    <property type="entry name" value="N-ACETYLGLUTAMATE SYNTHASE"/>
    <property type="match status" value="1"/>
</dbReference>
<feature type="domain" description="Aspartate/glutamate/uridylate kinase" evidence="10">
    <location>
        <begin position="5"/>
        <end position="237"/>
    </location>
</feature>
<comment type="catalytic activity">
    <reaction evidence="8 9">
        <text>N-acetyl-L-glutamate + ATP = N-acetyl-L-glutamyl 5-phosphate + ADP</text>
        <dbReference type="Rhea" id="RHEA:14629"/>
        <dbReference type="ChEBI" id="CHEBI:30616"/>
        <dbReference type="ChEBI" id="CHEBI:44337"/>
        <dbReference type="ChEBI" id="CHEBI:57936"/>
        <dbReference type="ChEBI" id="CHEBI:456216"/>
        <dbReference type="EC" id="2.7.2.8"/>
    </reaction>
</comment>
<accession>A0ABW4XM60</accession>
<dbReference type="Gene3D" id="3.40.1160.10">
    <property type="entry name" value="Acetylglutamate kinase-like"/>
    <property type="match status" value="1"/>
</dbReference>
<comment type="similarity">
    <text evidence="9">Belongs to the acetylglutamate kinase family. ArgB subfamily.</text>
</comment>
<comment type="pathway">
    <text evidence="1 9">Amino-acid biosynthesis; L-arginine biosynthesis; N(2)-acetyl-L-ornithine from L-glutamate: step 2/4.</text>
</comment>
<dbReference type="Proteomes" id="UP001597380">
    <property type="component" value="Unassembled WGS sequence"/>
</dbReference>
<dbReference type="GO" id="GO:0003991">
    <property type="term" value="F:acetylglutamate kinase activity"/>
    <property type="evidence" value="ECO:0007669"/>
    <property type="project" value="UniProtKB-EC"/>
</dbReference>
<evidence type="ECO:0000259" key="10">
    <source>
        <dbReference type="Pfam" id="PF00696"/>
    </source>
</evidence>
<reference evidence="12" key="1">
    <citation type="journal article" date="2019" name="Int. J. Syst. Evol. Microbiol.">
        <title>The Global Catalogue of Microorganisms (GCM) 10K type strain sequencing project: providing services to taxonomists for standard genome sequencing and annotation.</title>
        <authorList>
            <consortium name="The Broad Institute Genomics Platform"/>
            <consortium name="The Broad Institute Genome Sequencing Center for Infectious Disease"/>
            <person name="Wu L."/>
            <person name="Ma J."/>
        </authorList>
    </citation>
    <scope>NUCLEOTIDE SEQUENCE [LARGE SCALE GENOMIC DNA]</scope>
    <source>
        <strain evidence="12">CGMCC 1.10992</strain>
    </source>
</reference>
<proteinExistence type="inferred from homology"/>
<dbReference type="EC" id="2.7.2.8" evidence="9"/>
<sequence>MTAPVLIKVGGALLENAAALDALFGQLASIQQSRPVMVIHGGGVVVEKQLAAMGMKSEKKNGLRITPPDQMAVITGALAGTSNKQLLACGLKSGLKAVGLCIGDAFTVDAQIMDPELGCVGYCKEDGSEGDADLLKLLVGAGYTPIISSIAVSKEGQLLNVNADQAALALCQLLNAELVLLSDVDGILDGQGQLIAEIDQAKADQLVADGVITDGMAVKVQAALSAARTLGRSIAVASWRHPEKLEDLLAGGAVGTRVLG</sequence>
<gene>
    <name evidence="9 11" type="primary">argB</name>
    <name evidence="11" type="ORF">ACFSJ3_11860</name>
</gene>
<keyword evidence="9" id="KW-0963">Cytoplasm</keyword>
<dbReference type="InterPro" id="IPR004662">
    <property type="entry name" value="AcgluKinase_fam"/>
</dbReference>
<name>A0ABW4XM60_9GAMM</name>
<dbReference type="HAMAP" id="MF_00082">
    <property type="entry name" value="ArgB"/>
    <property type="match status" value="1"/>
</dbReference>
<dbReference type="PIRSF" id="PIRSF000728">
    <property type="entry name" value="NAGK"/>
    <property type="match status" value="1"/>
</dbReference>
<dbReference type="InterPro" id="IPR001048">
    <property type="entry name" value="Asp/Glu/Uridylate_kinase"/>
</dbReference>
<evidence type="ECO:0000256" key="5">
    <source>
        <dbReference type="ARBA" id="ARBA00022741"/>
    </source>
</evidence>
<dbReference type="PANTHER" id="PTHR23342:SF0">
    <property type="entry name" value="N-ACETYLGLUTAMATE SYNTHASE, MITOCHONDRIAL"/>
    <property type="match status" value="1"/>
</dbReference>
<dbReference type="NCBIfam" id="TIGR00761">
    <property type="entry name" value="argB"/>
    <property type="match status" value="1"/>
</dbReference>
<dbReference type="InterPro" id="IPR037528">
    <property type="entry name" value="ArgB"/>
</dbReference>
<dbReference type="RefSeq" id="WP_345338925.1">
    <property type="nucleotide sequence ID" value="NZ_BAABLI010000008.1"/>
</dbReference>
<evidence type="ECO:0000256" key="4">
    <source>
        <dbReference type="ARBA" id="ARBA00022679"/>
    </source>
</evidence>
<keyword evidence="3 9" id="KW-0028">Amino-acid biosynthesis</keyword>
<evidence type="ECO:0000256" key="8">
    <source>
        <dbReference type="ARBA" id="ARBA00048141"/>
    </source>
</evidence>
<comment type="subcellular location">
    <subcellularLocation>
        <location evidence="9">Cytoplasm</location>
    </subcellularLocation>
</comment>
<evidence type="ECO:0000256" key="3">
    <source>
        <dbReference type="ARBA" id="ARBA00022605"/>
    </source>
</evidence>
<feature type="binding site" evidence="9">
    <location>
        <begin position="42"/>
        <end position="43"/>
    </location>
    <ligand>
        <name>substrate</name>
    </ligand>
</feature>
<dbReference type="EMBL" id="JBHUHT010000012">
    <property type="protein sequence ID" value="MFD2096682.1"/>
    <property type="molecule type" value="Genomic_DNA"/>
</dbReference>
<dbReference type="InterPro" id="IPR036393">
    <property type="entry name" value="AceGlu_kinase-like_sf"/>
</dbReference>
<keyword evidence="5 9" id="KW-0547">Nucleotide-binding</keyword>
<feature type="binding site" evidence="9">
    <location>
        <position position="64"/>
    </location>
    <ligand>
        <name>substrate</name>
    </ligand>
</feature>
<comment type="caution">
    <text evidence="11">The sequence shown here is derived from an EMBL/GenBank/DDBJ whole genome shotgun (WGS) entry which is preliminary data.</text>
</comment>
<feature type="site" description="Transition state stabilizer" evidence="9">
    <location>
        <position position="8"/>
    </location>
</feature>
<feature type="binding site" evidence="9">
    <location>
        <position position="160"/>
    </location>
    <ligand>
        <name>substrate</name>
    </ligand>
</feature>
<dbReference type="Pfam" id="PF00696">
    <property type="entry name" value="AA_kinase"/>
    <property type="match status" value="1"/>
</dbReference>
<feature type="site" description="Transition state stabilizer" evidence="9">
    <location>
        <position position="219"/>
    </location>
</feature>
<comment type="function">
    <text evidence="9">Catalyzes the ATP-dependent phosphorylation of N-acetyl-L-glutamate.</text>
</comment>
<protein>
    <recommendedName>
        <fullName evidence="9">Acetylglutamate kinase</fullName>
        <ecNumber evidence="9">2.7.2.8</ecNumber>
    </recommendedName>
    <alternativeName>
        <fullName evidence="9">N-acetyl-L-glutamate 5-phosphotransferase</fullName>
    </alternativeName>
    <alternativeName>
        <fullName evidence="9">NAG kinase</fullName>
        <shortName evidence="9">NAGK</shortName>
    </alternativeName>
</protein>
<organism evidence="11 12">
    <name type="scientific">Corallincola platygyrae</name>
    <dbReference type="NCBI Taxonomy" id="1193278"/>
    <lineage>
        <taxon>Bacteria</taxon>
        <taxon>Pseudomonadati</taxon>
        <taxon>Pseudomonadota</taxon>
        <taxon>Gammaproteobacteria</taxon>
        <taxon>Alteromonadales</taxon>
        <taxon>Psychromonadaceae</taxon>
        <taxon>Corallincola</taxon>
    </lineage>
</organism>
<keyword evidence="6 9" id="KW-0418">Kinase</keyword>
<keyword evidence="7 9" id="KW-0067">ATP-binding</keyword>
<dbReference type="SUPFAM" id="SSF53633">
    <property type="entry name" value="Carbamate kinase-like"/>
    <property type="match status" value="1"/>
</dbReference>
<evidence type="ECO:0000256" key="9">
    <source>
        <dbReference type="HAMAP-Rule" id="MF_00082"/>
    </source>
</evidence>
<evidence type="ECO:0000256" key="2">
    <source>
        <dbReference type="ARBA" id="ARBA00022571"/>
    </source>
</evidence>